<dbReference type="Proteomes" id="UP001152795">
    <property type="component" value="Unassembled WGS sequence"/>
</dbReference>
<gene>
    <name evidence="1" type="ORF">PACLA_8A037289</name>
</gene>
<name>A0A7D9E8U2_PARCT</name>
<keyword evidence="2" id="KW-1185">Reference proteome</keyword>
<proteinExistence type="predicted"/>
<protein>
    <submittedName>
        <fullName evidence="1">Uncharacterized protein</fullName>
    </submittedName>
</protein>
<sequence length="155" mass="16779">MKLVRQGRSGEVAIVKNQLCAAIGVVKMKSAAIQYKVRIAELQAAGADVGDFGHSRKMFPAMIEAAYKSTNHRITNHRITNQVTFICPVVNGSREGIVLDAREVYASSDATGGTACALAAAIFKDLDEHVGIKGNRFLQAQGRVMDGQYHHLLLL</sequence>
<dbReference type="AlphaFoldDB" id="A0A7D9E8U2"/>
<organism evidence="1 2">
    <name type="scientific">Paramuricea clavata</name>
    <name type="common">Red gorgonian</name>
    <name type="synonym">Violescent sea-whip</name>
    <dbReference type="NCBI Taxonomy" id="317549"/>
    <lineage>
        <taxon>Eukaryota</taxon>
        <taxon>Metazoa</taxon>
        <taxon>Cnidaria</taxon>
        <taxon>Anthozoa</taxon>
        <taxon>Octocorallia</taxon>
        <taxon>Malacalcyonacea</taxon>
        <taxon>Plexauridae</taxon>
        <taxon>Paramuricea</taxon>
    </lineage>
</organism>
<reference evidence="1" key="1">
    <citation type="submission" date="2020-04" db="EMBL/GenBank/DDBJ databases">
        <authorList>
            <person name="Alioto T."/>
            <person name="Alioto T."/>
            <person name="Gomez Garrido J."/>
        </authorList>
    </citation>
    <scope>NUCLEOTIDE SEQUENCE</scope>
    <source>
        <strain evidence="1">A484AB</strain>
    </source>
</reference>
<comment type="caution">
    <text evidence="1">The sequence shown here is derived from an EMBL/GenBank/DDBJ whole genome shotgun (WGS) entry which is preliminary data.</text>
</comment>
<evidence type="ECO:0000313" key="1">
    <source>
        <dbReference type="EMBL" id="CAB4004366.1"/>
    </source>
</evidence>
<accession>A0A7D9E8U2</accession>
<dbReference type="EMBL" id="CACRXK020004886">
    <property type="protein sequence ID" value="CAB4004366.1"/>
    <property type="molecule type" value="Genomic_DNA"/>
</dbReference>
<evidence type="ECO:0000313" key="2">
    <source>
        <dbReference type="Proteomes" id="UP001152795"/>
    </source>
</evidence>